<keyword evidence="2" id="KW-0808">Transferase</keyword>
<accession>A0A7Y0EMC3</accession>
<dbReference type="InterPro" id="IPR041633">
    <property type="entry name" value="Polbeta"/>
</dbReference>
<keyword evidence="3" id="KW-1185">Reference proteome</keyword>
<dbReference type="CDD" id="cd05403">
    <property type="entry name" value="NT_KNTase_like"/>
    <property type="match status" value="1"/>
</dbReference>
<dbReference type="EMBL" id="JABBNI010000063">
    <property type="protein sequence ID" value="NMM65080.1"/>
    <property type="molecule type" value="Genomic_DNA"/>
</dbReference>
<reference evidence="2 3" key="1">
    <citation type="submission" date="2020-04" db="EMBL/GenBank/DDBJ databases">
        <authorList>
            <person name="Doyle D.A."/>
        </authorList>
    </citation>
    <scope>NUCLEOTIDE SEQUENCE [LARGE SCALE GENOMIC DNA]</scope>
    <source>
        <strain evidence="2 3">P21</strain>
    </source>
</reference>
<dbReference type="Pfam" id="PF18765">
    <property type="entry name" value="Polbeta"/>
    <property type="match status" value="1"/>
</dbReference>
<reference evidence="2 3" key="2">
    <citation type="submission" date="2020-06" db="EMBL/GenBank/DDBJ databases">
        <title>Complete Genome Sequence of Clostridium muelleri sp. nov. P21T, an Acid-Alcohol Producing Acetogen Isolated from Old Hay.</title>
        <authorList>
            <person name="Duncan K.E."/>
            <person name="Tanner R.S."/>
        </authorList>
    </citation>
    <scope>NUCLEOTIDE SEQUENCE [LARGE SCALE GENOMIC DNA]</scope>
    <source>
        <strain evidence="2 3">P21</strain>
    </source>
</reference>
<dbReference type="SUPFAM" id="SSF81301">
    <property type="entry name" value="Nucleotidyltransferase"/>
    <property type="match status" value="1"/>
</dbReference>
<evidence type="ECO:0000259" key="1">
    <source>
        <dbReference type="Pfam" id="PF18765"/>
    </source>
</evidence>
<dbReference type="AlphaFoldDB" id="A0A7Y0EMC3"/>
<name>A0A7Y0EMC3_9CLOT</name>
<proteinExistence type="predicted"/>
<evidence type="ECO:0000313" key="2">
    <source>
        <dbReference type="EMBL" id="NMM65080.1"/>
    </source>
</evidence>
<dbReference type="Proteomes" id="UP000537131">
    <property type="component" value="Unassembled WGS sequence"/>
</dbReference>
<dbReference type="InterPro" id="IPR043519">
    <property type="entry name" value="NT_sf"/>
</dbReference>
<organism evidence="2 3">
    <name type="scientific">Clostridium muellerianum</name>
    <dbReference type="NCBI Taxonomy" id="2716538"/>
    <lineage>
        <taxon>Bacteria</taxon>
        <taxon>Bacillati</taxon>
        <taxon>Bacillota</taxon>
        <taxon>Clostridia</taxon>
        <taxon>Eubacteriales</taxon>
        <taxon>Clostridiaceae</taxon>
        <taxon>Clostridium</taxon>
    </lineage>
</organism>
<protein>
    <submittedName>
        <fullName evidence="2">Nucleotidyltransferase domain-containing protein</fullName>
    </submittedName>
</protein>
<sequence length="105" mass="12350">MKLYERLGIQENLLNQIIDIVSKYECVEKVLVFGSRARMDYKINSDIDIAICGKMIDKNELNIMEDEIREINTIIDFDIVYFENLSKKSLKNNIIRDGVEIYAKR</sequence>
<feature type="domain" description="Polymerase beta nucleotidyltransferase" evidence="1">
    <location>
        <begin position="15"/>
        <end position="104"/>
    </location>
</feature>
<comment type="caution">
    <text evidence="2">The sequence shown here is derived from an EMBL/GenBank/DDBJ whole genome shotgun (WGS) entry which is preliminary data.</text>
</comment>
<dbReference type="PANTHER" id="PTHR43449">
    <property type="entry name" value="NUCLEOTIDYLTRANSFERASE"/>
    <property type="match status" value="1"/>
</dbReference>
<evidence type="ECO:0000313" key="3">
    <source>
        <dbReference type="Proteomes" id="UP000537131"/>
    </source>
</evidence>
<dbReference type="RefSeq" id="WP_169299672.1">
    <property type="nucleotide sequence ID" value="NZ_JABBNI010000063.1"/>
</dbReference>
<dbReference type="PANTHER" id="PTHR43449:SF3">
    <property type="entry name" value="POLYMERASE NUCLEOTIDYL TRANSFERASE DOMAIN-CONTAINING PROTEIN"/>
    <property type="match status" value="1"/>
</dbReference>
<gene>
    <name evidence="2" type="ORF">HBE96_21075</name>
</gene>
<dbReference type="Gene3D" id="3.30.460.10">
    <property type="entry name" value="Beta Polymerase, domain 2"/>
    <property type="match status" value="1"/>
</dbReference>
<dbReference type="GO" id="GO:0016740">
    <property type="term" value="F:transferase activity"/>
    <property type="evidence" value="ECO:0007669"/>
    <property type="project" value="UniProtKB-KW"/>
</dbReference>